<sequence>MAKIMVMYPPPTDQQAFKDYYEEIHMPLANSMEGVINTVIHSVSHSVHTKQDVYQVTEIEFDNKDRLQKALASDQWQKVQADVDNLMQYLTEAPGMIITD</sequence>
<evidence type="ECO:0000313" key="2">
    <source>
        <dbReference type="EMBL" id="WIF97978.1"/>
    </source>
</evidence>
<dbReference type="Gene3D" id="3.30.70.100">
    <property type="match status" value="1"/>
</dbReference>
<gene>
    <name evidence="2" type="ORF">QNI29_19995</name>
</gene>
<evidence type="ECO:0000313" key="3">
    <source>
        <dbReference type="Proteomes" id="UP001236652"/>
    </source>
</evidence>
<dbReference type="PANTHER" id="PTHR40260">
    <property type="entry name" value="BLR8190 PROTEIN"/>
    <property type="match status" value="1"/>
</dbReference>
<reference evidence="2 3" key="1">
    <citation type="submission" date="2023-05" db="EMBL/GenBank/DDBJ databases">
        <title>Comparative genomics reveals the evidence of polycyclic aromatic hydrocarbons degradation in moderately halophilic genus Pontibacillus.</title>
        <authorList>
            <person name="Yang H."/>
            <person name="Qian Z."/>
        </authorList>
    </citation>
    <scope>NUCLEOTIDE SEQUENCE [LARGE SCALE GENOMIC DNA]</scope>
    <source>
        <strain evidence="3">HN14</strain>
    </source>
</reference>
<evidence type="ECO:0000259" key="1">
    <source>
        <dbReference type="Pfam" id="PF07110"/>
    </source>
</evidence>
<dbReference type="EMBL" id="CP126446">
    <property type="protein sequence ID" value="WIF97978.1"/>
    <property type="molecule type" value="Genomic_DNA"/>
</dbReference>
<dbReference type="Pfam" id="PF07110">
    <property type="entry name" value="EthD"/>
    <property type="match status" value="1"/>
</dbReference>
<proteinExistence type="predicted"/>
<dbReference type="RefSeq" id="WP_231417640.1">
    <property type="nucleotide sequence ID" value="NZ_CP126446.1"/>
</dbReference>
<organism evidence="2 3">
    <name type="scientific">Pontibacillus chungwhensis</name>
    <dbReference type="NCBI Taxonomy" id="265426"/>
    <lineage>
        <taxon>Bacteria</taxon>
        <taxon>Bacillati</taxon>
        <taxon>Bacillota</taxon>
        <taxon>Bacilli</taxon>
        <taxon>Bacillales</taxon>
        <taxon>Bacillaceae</taxon>
        <taxon>Pontibacillus</taxon>
    </lineage>
</organism>
<feature type="domain" description="EthD" evidence="1">
    <location>
        <begin position="10"/>
        <end position="87"/>
    </location>
</feature>
<dbReference type="SUPFAM" id="SSF54909">
    <property type="entry name" value="Dimeric alpha+beta barrel"/>
    <property type="match status" value="1"/>
</dbReference>
<dbReference type="PANTHER" id="PTHR40260:SF2">
    <property type="entry name" value="BLR8190 PROTEIN"/>
    <property type="match status" value="1"/>
</dbReference>
<dbReference type="InterPro" id="IPR011008">
    <property type="entry name" value="Dimeric_a/b-barrel"/>
</dbReference>
<dbReference type="NCBIfam" id="TIGR02118">
    <property type="entry name" value="EthD family reductase"/>
    <property type="match status" value="1"/>
</dbReference>
<dbReference type="InterPro" id="IPR009799">
    <property type="entry name" value="EthD_dom"/>
</dbReference>
<protein>
    <submittedName>
        <fullName evidence="2">EthD family reductase</fullName>
    </submittedName>
</protein>
<keyword evidence="3" id="KW-1185">Reference proteome</keyword>
<name>A0ABY8UXQ2_9BACI</name>
<dbReference type="Proteomes" id="UP001236652">
    <property type="component" value="Chromosome"/>
</dbReference>
<accession>A0ABY8UXQ2</accession>